<keyword evidence="5" id="KW-0539">Nucleus</keyword>
<feature type="domain" description="Myb-like" evidence="7">
    <location>
        <begin position="309"/>
        <end position="363"/>
    </location>
</feature>
<dbReference type="SUPFAM" id="SSF46689">
    <property type="entry name" value="Homeodomain-like"/>
    <property type="match status" value="3"/>
</dbReference>
<feature type="domain" description="HTH myb-type" evidence="9">
    <location>
        <begin position="312"/>
        <end position="368"/>
    </location>
</feature>
<dbReference type="Pfam" id="PF13921">
    <property type="entry name" value="Myb_DNA-bind_6"/>
    <property type="match status" value="1"/>
</dbReference>
<feature type="region of interest" description="Disordered" evidence="6">
    <location>
        <begin position="1030"/>
        <end position="1114"/>
    </location>
</feature>
<feature type="compositionally biased region" description="Low complexity" evidence="6">
    <location>
        <begin position="1583"/>
        <end position="1596"/>
    </location>
</feature>
<proteinExistence type="predicted"/>
<evidence type="ECO:0000259" key="8">
    <source>
        <dbReference type="PROSITE" id="PS51293"/>
    </source>
</evidence>
<dbReference type="InterPro" id="IPR017884">
    <property type="entry name" value="SANT_dom"/>
</dbReference>
<dbReference type="Gene3D" id="1.10.10.60">
    <property type="entry name" value="Homeodomain-like"/>
    <property type="match status" value="3"/>
</dbReference>
<dbReference type="PROSITE" id="PS50090">
    <property type="entry name" value="MYB_LIKE"/>
    <property type="match status" value="3"/>
</dbReference>
<feature type="region of interest" description="Disordered" evidence="6">
    <location>
        <begin position="511"/>
        <end position="550"/>
    </location>
</feature>
<keyword evidence="3" id="KW-0238">DNA-binding</keyword>
<feature type="compositionally biased region" description="Polar residues" evidence="6">
    <location>
        <begin position="997"/>
        <end position="1008"/>
    </location>
</feature>
<dbReference type="InterPro" id="IPR009057">
    <property type="entry name" value="Homeodomain-like_sf"/>
</dbReference>
<dbReference type="InterPro" id="IPR001005">
    <property type="entry name" value="SANT/Myb"/>
</dbReference>
<protein>
    <submittedName>
        <fullName evidence="10">Uncharacterized protein</fullName>
    </submittedName>
</protein>
<evidence type="ECO:0000256" key="2">
    <source>
        <dbReference type="ARBA" id="ARBA00023015"/>
    </source>
</evidence>
<feature type="compositionally biased region" description="Basic and acidic residues" evidence="6">
    <location>
        <begin position="1149"/>
        <end position="1159"/>
    </location>
</feature>
<organism evidence="10 11">
    <name type="scientific">Aedes albopictus</name>
    <name type="common">Asian tiger mosquito</name>
    <name type="synonym">Stegomyia albopicta</name>
    <dbReference type="NCBI Taxonomy" id="7160"/>
    <lineage>
        <taxon>Eukaryota</taxon>
        <taxon>Metazoa</taxon>
        <taxon>Ecdysozoa</taxon>
        <taxon>Arthropoda</taxon>
        <taxon>Hexapoda</taxon>
        <taxon>Insecta</taxon>
        <taxon>Pterygota</taxon>
        <taxon>Neoptera</taxon>
        <taxon>Endopterygota</taxon>
        <taxon>Diptera</taxon>
        <taxon>Nematocera</taxon>
        <taxon>Culicoidea</taxon>
        <taxon>Culicidae</taxon>
        <taxon>Culicinae</taxon>
        <taxon>Aedini</taxon>
        <taxon>Aedes</taxon>
        <taxon>Stegomyia</taxon>
    </lineage>
</organism>
<feature type="domain" description="Myb-like" evidence="7">
    <location>
        <begin position="424"/>
        <end position="473"/>
    </location>
</feature>
<evidence type="ECO:0000256" key="6">
    <source>
        <dbReference type="SAM" id="MobiDB-lite"/>
    </source>
</evidence>
<feature type="compositionally biased region" description="Basic and acidic residues" evidence="6">
    <location>
        <begin position="946"/>
        <end position="962"/>
    </location>
</feature>
<feature type="domain" description="HTH myb-type" evidence="9">
    <location>
        <begin position="255"/>
        <end position="310"/>
    </location>
</feature>
<feature type="domain" description="Myb-like" evidence="7">
    <location>
        <begin position="255"/>
        <end position="306"/>
    </location>
</feature>
<feature type="compositionally biased region" description="Low complexity" evidence="6">
    <location>
        <begin position="523"/>
        <end position="532"/>
    </location>
</feature>
<evidence type="ECO:0000256" key="3">
    <source>
        <dbReference type="ARBA" id="ARBA00023125"/>
    </source>
</evidence>
<feature type="compositionally biased region" description="Polar residues" evidence="6">
    <location>
        <begin position="1647"/>
        <end position="1662"/>
    </location>
</feature>
<evidence type="ECO:0000313" key="10">
    <source>
        <dbReference type="EnsemblMetazoa" id="AALFPA23_004838.P6006"/>
    </source>
</evidence>
<evidence type="ECO:0000313" key="11">
    <source>
        <dbReference type="Proteomes" id="UP000069940"/>
    </source>
</evidence>
<evidence type="ECO:0000256" key="1">
    <source>
        <dbReference type="ARBA" id="ARBA00004123"/>
    </source>
</evidence>
<feature type="region of interest" description="Disordered" evidence="6">
    <location>
        <begin position="1642"/>
        <end position="1662"/>
    </location>
</feature>
<dbReference type="Pfam" id="PF00249">
    <property type="entry name" value="Myb_DNA-binding"/>
    <property type="match status" value="2"/>
</dbReference>
<dbReference type="InterPro" id="IPR017930">
    <property type="entry name" value="Myb_dom"/>
</dbReference>
<keyword evidence="11" id="KW-1185">Reference proteome</keyword>
<feature type="domain" description="SANT" evidence="8">
    <location>
        <begin position="258"/>
        <end position="310"/>
    </location>
</feature>
<feature type="region of interest" description="Disordered" evidence="6">
    <location>
        <begin position="1423"/>
        <end position="1456"/>
    </location>
</feature>
<feature type="compositionally biased region" description="Polar residues" evidence="6">
    <location>
        <begin position="1440"/>
        <end position="1456"/>
    </location>
</feature>
<feature type="region of interest" description="Disordered" evidence="6">
    <location>
        <begin position="1"/>
        <end position="31"/>
    </location>
</feature>
<feature type="region of interest" description="Disordered" evidence="6">
    <location>
        <begin position="1553"/>
        <end position="1604"/>
    </location>
</feature>
<dbReference type="CDD" id="cd00167">
    <property type="entry name" value="SANT"/>
    <property type="match status" value="4"/>
</dbReference>
<feature type="region of interest" description="Disordered" evidence="6">
    <location>
        <begin position="989"/>
        <end position="1008"/>
    </location>
</feature>
<feature type="compositionally biased region" description="Basic and acidic residues" evidence="6">
    <location>
        <begin position="919"/>
        <end position="939"/>
    </location>
</feature>
<dbReference type="PANTHER" id="PTHR46621">
    <property type="entry name" value="SNRNA-ACTIVATING PROTEIN COMPLEX SUBUNIT 4"/>
    <property type="match status" value="1"/>
</dbReference>
<feature type="compositionally biased region" description="Polar residues" evidence="6">
    <location>
        <begin position="1071"/>
        <end position="1081"/>
    </location>
</feature>
<dbReference type="Proteomes" id="UP000069940">
    <property type="component" value="Unassembled WGS sequence"/>
</dbReference>
<dbReference type="InterPro" id="IPR051575">
    <property type="entry name" value="Myb-like_DNA-bd"/>
</dbReference>
<feature type="compositionally biased region" description="Polar residues" evidence="6">
    <location>
        <begin position="1472"/>
        <end position="1490"/>
    </location>
</feature>
<feature type="compositionally biased region" description="Basic and acidic residues" evidence="6">
    <location>
        <begin position="19"/>
        <end position="31"/>
    </location>
</feature>
<evidence type="ECO:0000256" key="4">
    <source>
        <dbReference type="ARBA" id="ARBA00023163"/>
    </source>
</evidence>
<name>A0ABM1Y1J4_AEDAL</name>
<keyword evidence="4" id="KW-0804">Transcription</keyword>
<evidence type="ECO:0000259" key="7">
    <source>
        <dbReference type="PROSITE" id="PS50090"/>
    </source>
</evidence>
<reference evidence="10" key="2">
    <citation type="submission" date="2025-05" db="UniProtKB">
        <authorList>
            <consortium name="EnsemblMetazoa"/>
        </authorList>
    </citation>
    <scope>IDENTIFICATION</scope>
    <source>
        <strain evidence="10">Foshan</strain>
    </source>
</reference>
<feature type="region of interest" description="Disordered" evidence="6">
    <location>
        <begin position="918"/>
        <end position="971"/>
    </location>
</feature>
<reference evidence="11" key="1">
    <citation type="journal article" date="2015" name="Proc. Natl. Acad. Sci. U.S.A.">
        <title>Genome sequence of the Asian Tiger mosquito, Aedes albopictus, reveals insights into its biology, genetics, and evolution.</title>
        <authorList>
            <person name="Chen X.G."/>
            <person name="Jiang X."/>
            <person name="Gu J."/>
            <person name="Xu M."/>
            <person name="Wu Y."/>
            <person name="Deng Y."/>
            <person name="Zhang C."/>
            <person name="Bonizzoni M."/>
            <person name="Dermauw W."/>
            <person name="Vontas J."/>
            <person name="Armbruster P."/>
            <person name="Huang X."/>
            <person name="Yang Y."/>
            <person name="Zhang H."/>
            <person name="He W."/>
            <person name="Peng H."/>
            <person name="Liu Y."/>
            <person name="Wu K."/>
            <person name="Chen J."/>
            <person name="Lirakis M."/>
            <person name="Topalis P."/>
            <person name="Van Leeuwen T."/>
            <person name="Hall A.B."/>
            <person name="Jiang X."/>
            <person name="Thorpe C."/>
            <person name="Mueller R.L."/>
            <person name="Sun C."/>
            <person name="Waterhouse R.M."/>
            <person name="Yan G."/>
            <person name="Tu Z.J."/>
            <person name="Fang X."/>
            <person name="James A.A."/>
        </authorList>
    </citation>
    <scope>NUCLEOTIDE SEQUENCE [LARGE SCALE GENOMIC DNA]</scope>
    <source>
        <strain evidence="11">Foshan</strain>
    </source>
</reference>
<evidence type="ECO:0000256" key="5">
    <source>
        <dbReference type="ARBA" id="ARBA00023242"/>
    </source>
</evidence>
<sequence>MSEPSSDSESCPSFQTESESEHESNWDEKDQKEVDYTATAKEILCENVNITTGNALKLNSGYHNMLKVLKNKLEILLGQCQERQGEIEKQIEEYKNNKKPLVGRSRTSGYICGQPYFKDEDLYPGPHNDDYLRRKNVLGEFFPLDLFEATDTNWTVKDKMNILRGVKRQIVEFVEREIRLKIKKLGNGLEAERLRMEMETLQRREVHDLWERVKQFSNDYPGVRFEIDWLRVSNVDIGGRHSAAACVGLWNNYMLPGLVRDTWKTEEESILLDVVEKHGRQDWAQIAAEVPGRSAYQCFVHYQTTFSELAQIKRERWTDEEDAALIKAVDDNRIGSNIIWNKVVERMPLRNKIQCYNRYMFTLMRPTKNAKFTPEEDCVILAYVQQCGDDFRFIPPSLLPGRTNRQIWARYNHTLKYVNKHAGWTIEEDMRLMNFIKENLTDEGPRKISWAACSKALGNHSRLSCRTRYYTIEKFLEKNPDATLDDVPRKGKKLSSTVTNENWMKTFIDIRNEPKETNPEPTPTEQEQPSTSNNPKPNKRSRAQRKPFTESRARPFIDTIKCQIKRKFCHKLKYSFHYHFGDQMPDIQNSKVFCMNRAIFHLLNCTTNVDHPSVSLDCFTPNEVMILRSSLPIRFNPSLVNFLEDAKRCFLFPISYNTMLGMRGIVLNAAFFDEPNVEETTQLAQEDEADYRQALDTFRNRFRMIFHWSMLLAQENPGQVTFLDADEQPKPEYHLHKSFSVEQIALDQLAELCGKSVPIKIPPAPTIEEAISGMEQMELASPIKAEGNFHHSSIPGVPNVQIIAVKRLTDVSSVESIQIEQLADPPQQQVQIVSQPAPAPHYQLTYPIAPNALYQSGSTVVHGRSEELPSSTPVQFVGQITIINPQDLPAAQIPTRAVPVVEIHPMNDGQYQQNELESEMARTEHDDHDQGGKPVERGESSQQLDVFKDRPSADQTDSKEPTSETTVRNGVTEATVTLSTINEAQTVVELSNDKDATQTTISDPHSSSTFEIDFDVSIPANVVVPQQHQLELRNSTPTRDPAQPVSVDNRSEPMDTSATTMDSSGDPVGLDSTTDQRTTDSAPEDGSNSSSVSGWSDGGKSPRDDDLYDEEINSVHQVTSVTNVGEFVIQELQEPGPEPGRSSSNLDNSDGHMPEEKFTELSSQLLDDPEWDPERFETPKRTYSRIKKPTASRISERSSKPEVSDSHAWRWVHVDESDEDDVELHQSLWENCNPFRIQFSADDLNNSTETVVAEPKKDDIIVIDDDEVYIKEEPLDITESQTESPIDQAMQIQQIIETASNILRISEEYQVLSSQDASHPYEAAEPVLAPEVPLTEPDKEANTKPLVQTSAKDCDAVPPPDPVEVASQGDTDSLVVQTPSRVFDEQSNCYYFVDEIQDATALLVPAQTPAQLPATYWIYNGEEDSTEAGPSEVSLPPPETTQSPVPTSISDPQSPSIFQHTLDKIRTYAYRNKTQTTKQPTAAESPAGTNSDKKYWKPQSKSHRTESVIQSTDTRIRKPKRPPREATKMSPHQQHAVQTQALSLLEGLFKKPKVRRTCTTPSRMPPVATKYPRPTEAPKRPPSSSQYSSTTEQQSTAKKIKLETSEPFDAVDVISLLANDQGHHSKDDVVDEEESEYLAQLTMADVPQTSSTPIINDASVTL</sequence>
<feature type="region of interest" description="Disordered" evidence="6">
    <location>
        <begin position="1126"/>
        <end position="1200"/>
    </location>
</feature>
<dbReference type="PROSITE" id="PS51293">
    <property type="entry name" value="SANT"/>
    <property type="match status" value="1"/>
</dbReference>
<dbReference type="SMART" id="SM00717">
    <property type="entry name" value="SANT"/>
    <property type="match status" value="4"/>
</dbReference>
<dbReference type="PANTHER" id="PTHR46621:SF1">
    <property type="entry name" value="SNRNA-ACTIVATING PROTEIN COMPLEX SUBUNIT 4"/>
    <property type="match status" value="1"/>
</dbReference>
<dbReference type="EnsemblMetazoa" id="AALFPA23_004838.R6006">
    <property type="protein sequence ID" value="AALFPA23_004838.P6006"/>
    <property type="gene ID" value="AALFPA23_004838"/>
</dbReference>
<dbReference type="GeneID" id="109425542"/>
<dbReference type="RefSeq" id="XP_019556334.3">
    <property type="nucleotide sequence ID" value="XM_019700789.3"/>
</dbReference>
<keyword evidence="2" id="KW-0805">Transcription regulation</keyword>
<feature type="compositionally biased region" description="Low complexity" evidence="6">
    <location>
        <begin position="1"/>
        <end position="13"/>
    </location>
</feature>
<evidence type="ECO:0000259" key="9">
    <source>
        <dbReference type="PROSITE" id="PS51294"/>
    </source>
</evidence>
<dbReference type="PROSITE" id="PS51294">
    <property type="entry name" value="HTH_MYB"/>
    <property type="match status" value="2"/>
</dbReference>
<feature type="compositionally biased region" description="Low complexity" evidence="6">
    <location>
        <begin position="1086"/>
        <end position="1099"/>
    </location>
</feature>
<comment type="subcellular location">
    <subcellularLocation>
        <location evidence="1">Nucleus</location>
    </subcellularLocation>
</comment>
<accession>A0ABM1Y1J4</accession>
<feature type="region of interest" description="Disordered" evidence="6">
    <location>
        <begin position="1471"/>
        <end position="1537"/>
    </location>
</feature>
<feature type="compositionally biased region" description="Polar residues" evidence="6">
    <location>
        <begin position="1054"/>
        <end position="1063"/>
    </location>
</feature>